<sequence length="47" mass="4938">MASCVCVLLCVLSAGVCLNLLEEASVFSGPTGSLFGFSIDFHRINDT</sequence>
<name>A0A667WR89_9TELE</name>
<keyword evidence="3" id="KW-1185">Reference proteome</keyword>
<dbReference type="Ensembl" id="ENSMMDT00005004231.1">
    <property type="protein sequence ID" value="ENSMMDP00005004118.1"/>
    <property type="gene ID" value="ENSMMDG00005002273.1"/>
</dbReference>
<protein>
    <submittedName>
        <fullName evidence="2">Uncharacterized protein</fullName>
    </submittedName>
</protein>
<reference evidence="2" key="2">
    <citation type="submission" date="2025-08" db="UniProtKB">
        <authorList>
            <consortium name="Ensembl"/>
        </authorList>
    </citation>
    <scope>IDENTIFICATION</scope>
</reference>
<dbReference type="GeneTree" id="ENSGT00940000179416"/>
<keyword evidence="1" id="KW-0732">Signal</keyword>
<evidence type="ECO:0000313" key="3">
    <source>
        <dbReference type="Proteomes" id="UP000472263"/>
    </source>
</evidence>
<dbReference type="InParanoid" id="A0A667WR89"/>
<feature type="signal peptide" evidence="1">
    <location>
        <begin position="1"/>
        <end position="17"/>
    </location>
</feature>
<dbReference type="Proteomes" id="UP000472263">
    <property type="component" value="Chromosome 8"/>
</dbReference>
<feature type="chain" id="PRO_5025488646" evidence="1">
    <location>
        <begin position="18"/>
        <end position="47"/>
    </location>
</feature>
<organism evidence="2 3">
    <name type="scientific">Myripristis murdjan</name>
    <name type="common">pinecone soldierfish</name>
    <dbReference type="NCBI Taxonomy" id="586833"/>
    <lineage>
        <taxon>Eukaryota</taxon>
        <taxon>Metazoa</taxon>
        <taxon>Chordata</taxon>
        <taxon>Craniata</taxon>
        <taxon>Vertebrata</taxon>
        <taxon>Euteleostomi</taxon>
        <taxon>Actinopterygii</taxon>
        <taxon>Neopterygii</taxon>
        <taxon>Teleostei</taxon>
        <taxon>Neoteleostei</taxon>
        <taxon>Acanthomorphata</taxon>
        <taxon>Holocentriformes</taxon>
        <taxon>Holocentridae</taxon>
        <taxon>Myripristis</taxon>
    </lineage>
</organism>
<evidence type="ECO:0000313" key="2">
    <source>
        <dbReference type="Ensembl" id="ENSMMDP00005004118.1"/>
    </source>
</evidence>
<evidence type="ECO:0000256" key="1">
    <source>
        <dbReference type="SAM" id="SignalP"/>
    </source>
</evidence>
<reference evidence="2" key="1">
    <citation type="submission" date="2019-06" db="EMBL/GenBank/DDBJ databases">
        <authorList>
            <consortium name="Wellcome Sanger Institute Data Sharing"/>
        </authorList>
    </citation>
    <scope>NUCLEOTIDE SEQUENCE [LARGE SCALE GENOMIC DNA]</scope>
</reference>
<proteinExistence type="predicted"/>
<dbReference type="AlphaFoldDB" id="A0A667WR89"/>
<reference evidence="2" key="3">
    <citation type="submission" date="2025-09" db="UniProtKB">
        <authorList>
            <consortium name="Ensembl"/>
        </authorList>
    </citation>
    <scope>IDENTIFICATION</scope>
</reference>
<accession>A0A667WR89</accession>